<feature type="region of interest" description="Disordered" evidence="2">
    <location>
        <begin position="23"/>
        <end position="42"/>
    </location>
</feature>
<keyword evidence="4" id="KW-1185">Reference proteome</keyword>
<feature type="compositionally biased region" description="Polar residues" evidence="2">
    <location>
        <begin position="251"/>
        <end position="262"/>
    </location>
</feature>
<reference evidence="3 4" key="1">
    <citation type="journal article" date="2018" name="Nat. Ecol. Evol.">
        <title>Pezizomycetes genomes reveal the molecular basis of ectomycorrhizal truffle lifestyle.</title>
        <authorList>
            <person name="Murat C."/>
            <person name="Payen T."/>
            <person name="Noel B."/>
            <person name="Kuo A."/>
            <person name="Morin E."/>
            <person name="Chen J."/>
            <person name="Kohler A."/>
            <person name="Krizsan K."/>
            <person name="Balestrini R."/>
            <person name="Da Silva C."/>
            <person name="Montanini B."/>
            <person name="Hainaut M."/>
            <person name="Levati E."/>
            <person name="Barry K.W."/>
            <person name="Belfiori B."/>
            <person name="Cichocki N."/>
            <person name="Clum A."/>
            <person name="Dockter R.B."/>
            <person name="Fauchery L."/>
            <person name="Guy J."/>
            <person name="Iotti M."/>
            <person name="Le Tacon F."/>
            <person name="Lindquist E.A."/>
            <person name="Lipzen A."/>
            <person name="Malagnac F."/>
            <person name="Mello A."/>
            <person name="Molinier V."/>
            <person name="Miyauchi S."/>
            <person name="Poulain J."/>
            <person name="Riccioni C."/>
            <person name="Rubini A."/>
            <person name="Sitrit Y."/>
            <person name="Splivallo R."/>
            <person name="Traeger S."/>
            <person name="Wang M."/>
            <person name="Zifcakova L."/>
            <person name="Wipf D."/>
            <person name="Zambonelli A."/>
            <person name="Paolocci F."/>
            <person name="Nowrousian M."/>
            <person name="Ottonello S."/>
            <person name="Baldrian P."/>
            <person name="Spatafora J.W."/>
            <person name="Henrissat B."/>
            <person name="Nagy L.G."/>
            <person name="Aury J.M."/>
            <person name="Wincker P."/>
            <person name="Grigoriev I.V."/>
            <person name="Bonfante P."/>
            <person name="Martin F.M."/>
        </authorList>
    </citation>
    <scope>NUCLEOTIDE SEQUENCE [LARGE SCALE GENOMIC DNA]</scope>
    <source>
        <strain evidence="3 4">CCBAS932</strain>
    </source>
</reference>
<dbReference type="AlphaFoldDB" id="A0A3N4KML1"/>
<dbReference type="Proteomes" id="UP000277580">
    <property type="component" value="Unassembled WGS sequence"/>
</dbReference>
<proteinExistence type="predicted"/>
<dbReference type="OrthoDB" id="5379410at2759"/>
<feature type="compositionally biased region" description="Basic and acidic residues" evidence="2">
    <location>
        <begin position="23"/>
        <end position="32"/>
    </location>
</feature>
<feature type="coiled-coil region" evidence="1">
    <location>
        <begin position="171"/>
        <end position="205"/>
    </location>
</feature>
<name>A0A3N4KML1_9PEZI</name>
<organism evidence="3 4">
    <name type="scientific">Morchella conica CCBAS932</name>
    <dbReference type="NCBI Taxonomy" id="1392247"/>
    <lineage>
        <taxon>Eukaryota</taxon>
        <taxon>Fungi</taxon>
        <taxon>Dikarya</taxon>
        <taxon>Ascomycota</taxon>
        <taxon>Pezizomycotina</taxon>
        <taxon>Pezizomycetes</taxon>
        <taxon>Pezizales</taxon>
        <taxon>Morchellaceae</taxon>
        <taxon>Morchella</taxon>
    </lineage>
</organism>
<evidence type="ECO:0000313" key="3">
    <source>
        <dbReference type="EMBL" id="RPB11823.1"/>
    </source>
</evidence>
<dbReference type="EMBL" id="ML119133">
    <property type="protein sequence ID" value="RPB11823.1"/>
    <property type="molecule type" value="Genomic_DNA"/>
</dbReference>
<sequence>MTRQIDPFPAENDRHFMIRTYGDREILPESEPRSPSPEIPPNFVPEAPKDSSHFPACNNIHNLIQRLSGVSAEESLIVPARTWDRNNEHWEHKFTVLRRKHKKEMSEKELELSRKYDEKYSDAKYKQLLLEKEMREMEFARTDDPIGVLGKTYKDHLTTKRLLEEKYVKKIEELEKSLFESQEHVKAQEKVIAEKNASIAALNNAIAWGKEQRVHYGNQLPQQSEQNIRPNQGPQQAFPQQGFNRRGPNVHAQTRQVNTQQQDSRRPGAPPGGRGATEAPPPDANNPNYRVEPLDPRSVLQCPATPDTAPPTGQNRSPGINAAPPQARPFTFPPSKGDNQQNHPEEHRLPLGHQPRHQPSQYHPNGVHSGGLLPGDQVDKNQQNLPGQTFTEYAVNSRQLPDRRNEGISLVNNAGVPQINQPSVPNNGAYNATTGRLRDAGEESVAKRQRVEVNDPGRAVNINDGSGAPAISQEIAMNTYHPPRPGRRTLMVELGANSQNTLQFLVQRVCRGALQRVEVVEQNKLRVTYIDPGSALRFYNDYNSQVGTAAKHHPQLIVNWSDHPSPAISDELAQQIQLGATRCLHIYGFPNAQDKDILKTLAVSVDYFVTWKFSKSDSQVNSILVEYRDLELAIHVYQKIKDKSLRGHETSDVQYVPDHAGQINRERIDGRSQ</sequence>
<protein>
    <recommendedName>
        <fullName evidence="5">RRM domain-containing protein</fullName>
    </recommendedName>
</protein>
<dbReference type="InParanoid" id="A0A3N4KML1"/>
<evidence type="ECO:0000313" key="4">
    <source>
        <dbReference type="Proteomes" id="UP000277580"/>
    </source>
</evidence>
<evidence type="ECO:0000256" key="1">
    <source>
        <dbReference type="SAM" id="Coils"/>
    </source>
</evidence>
<gene>
    <name evidence="3" type="ORF">P167DRAFT_575015</name>
</gene>
<accession>A0A3N4KML1</accession>
<feature type="region of interest" description="Disordered" evidence="2">
    <location>
        <begin position="224"/>
        <end position="384"/>
    </location>
</feature>
<evidence type="ECO:0000256" key="2">
    <source>
        <dbReference type="SAM" id="MobiDB-lite"/>
    </source>
</evidence>
<feature type="compositionally biased region" description="Low complexity" evidence="2">
    <location>
        <begin position="231"/>
        <end position="244"/>
    </location>
</feature>
<dbReference type="STRING" id="1392247.A0A3N4KML1"/>
<keyword evidence="1" id="KW-0175">Coiled coil</keyword>
<evidence type="ECO:0008006" key="5">
    <source>
        <dbReference type="Google" id="ProtNLM"/>
    </source>
</evidence>